<dbReference type="SUPFAM" id="SSF51338">
    <property type="entry name" value="Composite domain of metallo-dependent hydrolases"/>
    <property type="match status" value="1"/>
</dbReference>
<gene>
    <name evidence="9" type="ORF">UFOPK4080_00385</name>
</gene>
<evidence type="ECO:0000313" key="9">
    <source>
        <dbReference type="EMBL" id="CAB4333654.1"/>
    </source>
</evidence>
<dbReference type="InterPro" id="IPR006680">
    <property type="entry name" value="Amidohydro-rel"/>
</dbReference>
<dbReference type="InterPro" id="IPR032466">
    <property type="entry name" value="Metal_Hydrolase"/>
</dbReference>
<dbReference type="EMBL" id="CAESAG010000039">
    <property type="protein sequence ID" value="CAB4333654.1"/>
    <property type="molecule type" value="Genomic_DNA"/>
</dbReference>
<accession>A0A6J5YU50</accession>
<dbReference type="SUPFAM" id="SSF51556">
    <property type="entry name" value="Metallo-dependent hydrolases"/>
    <property type="match status" value="1"/>
</dbReference>
<evidence type="ECO:0000256" key="1">
    <source>
        <dbReference type="ARBA" id="ARBA00005023"/>
    </source>
</evidence>
<reference evidence="9" key="1">
    <citation type="submission" date="2020-05" db="EMBL/GenBank/DDBJ databases">
        <authorList>
            <person name="Chiriac C."/>
            <person name="Salcher M."/>
            <person name="Ghai R."/>
            <person name="Kavagutti S V."/>
        </authorList>
    </citation>
    <scope>NUCLEOTIDE SEQUENCE</scope>
</reference>
<dbReference type="PANTHER" id="PTHR42752:SF1">
    <property type="entry name" value="IMIDAZOLONEPROPIONASE-RELATED"/>
    <property type="match status" value="1"/>
</dbReference>
<comment type="pathway">
    <text evidence="1">Amino-acid degradation.</text>
</comment>
<dbReference type="NCBIfam" id="TIGR01224">
    <property type="entry name" value="hutI"/>
    <property type="match status" value="1"/>
</dbReference>
<dbReference type="InterPro" id="IPR011059">
    <property type="entry name" value="Metal-dep_hydrolase_composite"/>
</dbReference>
<dbReference type="HAMAP" id="MF_00372">
    <property type="entry name" value="HutI"/>
    <property type="match status" value="1"/>
</dbReference>
<keyword evidence="4" id="KW-0378">Hydrolase</keyword>
<evidence type="ECO:0000256" key="5">
    <source>
        <dbReference type="ARBA" id="ARBA00022808"/>
    </source>
</evidence>
<dbReference type="GO" id="GO:0019556">
    <property type="term" value="P:L-histidine catabolic process to glutamate and formamide"/>
    <property type="evidence" value="ECO:0007669"/>
    <property type="project" value="InterPro"/>
</dbReference>
<evidence type="ECO:0000256" key="6">
    <source>
        <dbReference type="ARBA" id="ARBA00022833"/>
    </source>
</evidence>
<dbReference type="PANTHER" id="PTHR42752">
    <property type="entry name" value="IMIDAZOLONEPROPIONASE"/>
    <property type="match status" value="1"/>
</dbReference>
<name>A0A6J5YU50_9ZZZZ</name>
<dbReference type="GO" id="GO:0050480">
    <property type="term" value="F:imidazolonepropionase activity"/>
    <property type="evidence" value="ECO:0007669"/>
    <property type="project" value="UniProtKB-EC"/>
</dbReference>
<organism evidence="9">
    <name type="scientific">freshwater metagenome</name>
    <dbReference type="NCBI Taxonomy" id="449393"/>
    <lineage>
        <taxon>unclassified sequences</taxon>
        <taxon>metagenomes</taxon>
        <taxon>ecological metagenomes</taxon>
    </lineage>
</organism>
<dbReference type="AlphaFoldDB" id="A0A6J5YU50"/>
<dbReference type="InterPro" id="IPR005920">
    <property type="entry name" value="HutI"/>
</dbReference>
<evidence type="ECO:0000256" key="4">
    <source>
        <dbReference type="ARBA" id="ARBA00022801"/>
    </source>
</evidence>
<evidence type="ECO:0000256" key="7">
    <source>
        <dbReference type="ARBA" id="ARBA00023004"/>
    </source>
</evidence>
<keyword evidence="5" id="KW-0369">Histidine metabolism</keyword>
<keyword evidence="6" id="KW-0862">Zinc</keyword>
<evidence type="ECO:0000259" key="8">
    <source>
        <dbReference type="Pfam" id="PF01979"/>
    </source>
</evidence>
<sequence length="390" mass="41237">MSSTSFTNIATLVTNDPTIGEGALGVLHGATIVIEDSQIVFVGKSAQSGVDTEIDCSGKTLLPGFVDSHTHLIFAGDRAQEFSARSRGEKYTAGGITTTVEATRKASNLELQNNAQRLLNEALSFGTTTVEIKSGYGLNEADEARSIEIASHFTTETTLLAAHVVPQEFKSDVEGYVDLIINKMIPVTTAKWIDVFCDSGAFTEDQSRRILEAGAVRGLIPRIHANQLQRTNAVQLAIELGAASADHLSNSTDADIQALAASQTVATLLPGAEFSTQHEGKLGRKLLDAGATVAIATDCNPGSSYTTSMPFCIAAAVSLMGFNVEEAVLAATLGGAMALRRTDIGKIAPGFQADMALLNSDSYIHLAYRPGANLVSHTYKSGRAVTTWQK</sequence>
<dbReference type="Gene3D" id="3.20.20.140">
    <property type="entry name" value="Metal-dependent hydrolases"/>
    <property type="match status" value="1"/>
</dbReference>
<dbReference type="Gene3D" id="2.30.40.10">
    <property type="entry name" value="Urease, subunit C, domain 1"/>
    <property type="match status" value="1"/>
</dbReference>
<feature type="domain" description="Amidohydrolase-related" evidence="8">
    <location>
        <begin position="60"/>
        <end position="385"/>
    </location>
</feature>
<dbReference type="Pfam" id="PF01979">
    <property type="entry name" value="Amidohydro_1"/>
    <property type="match status" value="1"/>
</dbReference>
<proteinExistence type="inferred from homology"/>
<dbReference type="EC" id="3.5.2.7" evidence="2"/>
<dbReference type="GO" id="GO:0046872">
    <property type="term" value="F:metal ion binding"/>
    <property type="evidence" value="ECO:0007669"/>
    <property type="project" value="UniProtKB-KW"/>
</dbReference>
<dbReference type="GO" id="GO:0005737">
    <property type="term" value="C:cytoplasm"/>
    <property type="evidence" value="ECO:0007669"/>
    <property type="project" value="InterPro"/>
</dbReference>
<protein>
    <recommendedName>
        <fullName evidence="2">imidazolonepropionase</fullName>
        <ecNumber evidence="2">3.5.2.7</ecNumber>
    </recommendedName>
</protein>
<evidence type="ECO:0000256" key="2">
    <source>
        <dbReference type="ARBA" id="ARBA00012864"/>
    </source>
</evidence>
<keyword evidence="3" id="KW-0479">Metal-binding</keyword>
<evidence type="ECO:0000256" key="3">
    <source>
        <dbReference type="ARBA" id="ARBA00022723"/>
    </source>
</evidence>
<keyword evidence="7" id="KW-0408">Iron</keyword>